<dbReference type="OrthoDB" id="2803395at2759"/>
<organism evidence="2 3">
    <name type="scientific">Wolfiporia cocos (strain MD-104)</name>
    <name type="common">Brown rot fungus</name>
    <dbReference type="NCBI Taxonomy" id="742152"/>
    <lineage>
        <taxon>Eukaryota</taxon>
        <taxon>Fungi</taxon>
        <taxon>Dikarya</taxon>
        <taxon>Basidiomycota</taxon>
        <taxon>Agaricomycotina</taxon>
        <taxon>Agaricomycetes</taxon>
        <taxon>Polyporales</taxon>
        <taxon>Phaeolaceae</taxon>
        <taxon>Wolfiporia</taxon>
    </lineage>
</organism>
<evidence type="ECO:0000313" key="3">
    <source>
        <dbReference type="Proteomes" id="UP000218811"/>
    </source>
</evidence>
<keyword evidence="3" id="KW-1185">Reference proteome</keyword>
<name>A0A2H3JPU2_WOLCO</name>
<accession>A0A2H3JPU2</accession>
<sequence>MESIQTNRSILDLPNELLMAIKECIPLSDVRTHVCFNNCCTRISSLYDLVPDEFWRQALFYSGISPEDDDEHETFKNAALDYIASDGFCTHPWCGGQLLEYNAREMESLLEGIPGILHLFDEDSDLPDYELAQHGHPLLAHVTLHTASGRFIAPTEEAEQSTWSVVKAYHKVAGTATLNLAYHPIARRTFATWPPLRSMSLTLYLDPAKFWGVEVPDVLLPDSVSEYGVAVGDVISALHEGWYEPCSLNELADWVDDEGILKLVDVCEDMETISSPEIFTICSAVIRLYYAGISLSLTDEMDEGGMPRYELSVNQPVFE</sequence>
<gene>
    <name evidence="2" type="ORF">WOLCODRAFT_150847</name>
</gene>
<dbReference type="EMBL" id="KB468113">
    <property type="protein sequence ID" value="PCH40819.1"/>
    <property type="molecule type" value="Genomic_DNA"/>
</dbReference>
<reference evidence="2 3" key="1">
    <citation type="journal article" date="2012" name="Science">
        <title>The Paleozoic origin of enzymatic lignin decomposition reconstructed from 31 fungal genomes.</title>
        <authorList>
            <person name="Floudas D."/>
            <person name="Binder M."/>
            <person name="Riley R."/>
            <person name="Barry K."/>
            <person name="Blanchette R.A."/>
            <person name="Henrissat B."/>
            <person name="Martinez A.T."/>
            <person name="Otillar R."/>
            <person name="Spatafora J.W."/>
            <person name="Yadav J.S."/>
            <person name="Aerts A."/>
            <person name="Benoit I."/>
            <person name="Boyd A."/>
            <person name="Carlson A."/>
            <person name="Copeland A."/>
            <person name="Coutinho P.M."/>
            <person name="de Vries R.P."/>
            <person name="Ferreira P."/>
            <person name="Findley K."/>
            <person name="Foster B."/>
            <person name="Gaskell J."/>
            <person name="Glotzer D."/>
            <person name="Gorecki P."/>
            <person name="Heitman J."/>
            <person name="Hesse C."/>
            <person name="Hori C."/>
            <person name="Igarashi K."/>
            <person name="Jurgens J.A."/>
            <person name="Kallen N."/>
            <person name="Kersten P."/>
            <person name="Kohler A."/>
            <person name="Kuees U."/>
            <person name="Kumar T.K.A."/>
            <person name="Kuo A."/>
            <person name="LaButti K."/>
            <person name="Larrondo L.F."/>
            <person name="Lindquist E."/>
            <person name="Ling A."/>
            <person name="Lombard V."/>
            <person name="Lucas S."/>
            <person name="Lundell T."/>
            <person name="Martin R."/>
            <person name="McLaughlin D.J."/>
            <person name="Morgenstern I."/>
            <person name="Morin E."/>
            <person name="Murat C."/>
            <person name="Nagy L.G."/>
            <person name="Nolan M."/>
            <person name="Ohm R.A."/>
            <person name="Patyshakuliyeva A."/>
            <person name="Rokas A."/>
            <person name="Ruiz-Duenas F.J."/>
            <person name="Sabat G."/>
            <person name="Salamov A."/>
            <person name="Samejima M."/>
            <person name="Schmutz J."/>
            <person name="Slot J.C."/>
            <person name="St John F."/>
            <person name="Stenlid J."/>
            <person name="Sun H."/>
            <person name="Sun S."/>
            <person name="Syed K."/>
            <person name="Tsang A."/>
            <person name="Wiebenga A."/>
            <person name="Young D."/>
            <person name="Pisabarro A."/>
            <person name="Eastwood D.C."/>
            <person name="Martin F."/>
            <person name="Cullen D."/>
            <person name="Grigoriev I.V."/>
            <person name="Hibbett D.S."/>
        </authorList>
    </citation>
    <scope>NUCLEOTIDE SEQUENCE [LARGE SCALE GENOMIC DNA]</scope>
    <source>
        <strain evidence="2 3">MD-104</strain>
    </source>
</reference>
<protein>
    <recommendedName>
        <fullName evidence="1">F-box domain-containing protein</fullName>
    </recommendedName>
</protein>
<dbReference type="Proteomes" id="UP000218811">
    <property type="component" value="Unassembled WGS sequence"/>
</dbReference>
<evidence type="ECO:0000259" key="1">
    <source>
        <dbReference type="PROSITE" id="PS50181"/>
    </source>
</evidence>
<dbReference type="OMA" id="CEDMETI"/>
<evidence type="ECO:0000313" key="2">
    <source>
        <dbReference type="EMBL" id="PCH40819.1"/>
    </source>
</evidence>
<feature type="domain" description="F-box" evidence="1">
    <location>
        <begin position="7"/>
        <end position="58"/>
    </location>
</feature>
<proteinExistence type="predicted"/>
<dbReference type="PROSITE" id="PS50181">
    <property type="entry name" value="FBOX"/>
    <property type="match status" value="1"/>
</dbReference>
<dbReference type="InterPro" id="IPR001810">
    <property type="entry name" value="F-box_dom"/>
</dbReference>
<dbReference type="AlphaFoldDB" id="A0A2H3JPU2"/>